<feature type="transmembrane region" description="Helical" evidence="1">
    <location>
        <begin position="21"/>
        <end position="43"/>
    </location>
</feature>
<protein>
    <recommendedName>
        <fullName evidence="2">RND related barrel-sandwich hybrid domain-containing protein</fullName>
    </recommendedName>
</protein>
<dbReference type="Pfam" id="PF26018">
    <property type="entry name" value="BSH_RND_rel"/>
    <property type="match status" value="1"/>
</dbReference>
<evidence type="ECO:0000313" key="4">
    <source>
        <dbReference type="Proteomes" id="UP000597877"/>
    </source>
</evidence>
<keyword evidence="1" id="KW-0472">Membrane</keyword>
<organism evidence="3 4">
    <name type="scientific">Eubacterium segne</name>
    <dbReference type="NCBI Taxonomy" id="2763045"/>
    <lineage>
        <taxon>Bacteria</taxon>
        <taxon>Bacillati</taxon>
        <taxon>Bacillota</taxon>
        <taxon>Clostridia</taxon>
        <taxon>Eubacteriales</taxon>
        <taxon>Eubacteriaceae</taxon>
        <taxon>Eubacterium</taxon>
    </lineage>
</organism>
<dbReference type="EMBL" id="JACOOZ010000005">
    <property type="protein sequence ID" value="MBC5668031.1"/>
    <property type="molecule type" value="Genomic_DNA"/>
</dbReference>
<evidence type="ECO:0000256" key="1">
    <source>
        <dbReference type="SAM" id="Phobius"/>
    </source>
</evidence>
<evidence type="ECO:0000313" key="3">
    <source>
        <dbReference type="EMBL" id="MBC5668031.1"/>
    </source>
</evidence>
<keyword evidence="4" id="KW-1185">Reference proteome</keyword>
<reference evidence="3 4" key="1">
    <citation type="submission" date="2020-08" db="EMBL/GenBank/DDBJ databases">
        <title>Genome public.</title>
        <authorList>
            <person name="Liu C."/>
            <person name="Sun Q."/>
        </authorList>
    </citation>
    <scope>NUCLEOTIDE SEQUENCE [LARGE SCALE GENOMIC DNA]</scope>
    <source>
        <strain evidence="3 4">BX4</strain>
    </source>
</reference>
<feature type="domain" description="RND related barrel-sandwich hybrid" evidence="2">
    <location>
        <begin position="78"/>
        <end position="240"/>
    </location>
</feature>
<gene>
    <name evidence="3" type="ORF">H8S00_08560</name>
</gene>
<keyword evidence="1" id="KW-1133">Transmembrane helix</keyword>
<dbReference type="Proteomes" id="UP000597877">
    <property type="component" value="Unassembled WGS sequence"/>
</dbReference>
<accession>A0ABR7F376</accession>
<dbReference type="InterPro" id="IPR058709">
    <property type="entry name" value="BSH_RND-rel"/>
</dbReference>
<proteinExistence type="predicted"/>
<sequence>MEKQKRKRKKKVVKFNSPISINIGIVVFGLILVYILINAVIYFTTEKTKYYEVVTGSNAKGINTSYVGIAMRNEIIEYANQTGYVDYFIREGSRVSKNSTLYSIDSTGNLNQLLSKAGEDYSNMTDENMQTISNLLYDYSNNYDDMDFSDVYDFKSTLKGSIVDLLNMNSLQQLAKKNGGNFAIEKSAATGIVLYRVDDFETLTSKKLKASMFDKSLYNSALFSSGDKIEKGAPVYKTINSDEWSIAVQLTKKTAREYKKEAKERKSDYANIKIKFLKDGLNTTANIKVVRGTDKKYYGVITLSKYVVRYATDRYIDIEIVNTPKNGYKVPKSSIVSNDLYVIPAKYSTKGKNDNNVGFNVQSSDRNKGESKIYYPPIAYADDENYYVSRLYFNDGEVITKPDSHETYVIGHTRKFMGAYNINNGYTVFTVVSILDSTDEYNIIKIMDYSLKIYDRIVLDASKVTENQVIYQ</sequence>
<evidence type="ECO:0000259" key="2">
    <source>
        <dbReference type="Pfam" id="PF26018"/>
    </source>
</evidence>
<comment type="caution">
    <text evidence="3">The sequence shown here is derived from an EMBL/GenBank/DDBJ whole genome shotgun (WGS) entry which is preliminary data.</text>
</comment>
<keyword evidence="1" id="KW-0812">Transmembrane</keyword>
<dbReference type="RefSeq" id="WP_021953058.1">
    <property type="nucleotide sequence ID" value="NZ_JACOOZ010000005.1"/>
</dbReference>
<name>A0ABR7F376_9FIRM</name>